<organism evidence="2 3">
    <name type="scientific">Anaerocolumna jejuensis DSM 15929</name>
    <dbReference type="NCBI Taxonomy" id="1121322"/>
    <lineage>
        <taxon>Bacteria</taxon>
        <taxon>Bacillati</taxon>
        <taxon>Bacillota</taxon>
        <taxon>Clostridia</taxon>
        <taxon>Lachnospirales</taxon>
        <taxon>Lachnospiraceae</taxon>
        <taxon>Anaerocolumna</taxon>
    </lineage>
</organism>
<feature type="transmembrane region" description="Helical" evidence="1">
    <location>
        <begin position="108"/>
        <end position="130"/>
    </location>
</feature>
<dbReference type="AlphaFoldDB" id="A0A1M6QPG1"/>
<evidence type="ECO:0000313" key="3">
    <source>
        <dbReference type="Proteomes" id="UP000184386"/>
    </source>
</evidence>
<dbReference type="EMBL" id="FRAC01000010">
    <property type="protein sequence ID" value="SHK21973.1"/>
    <property type="molecule type" value="Genomic_DNA"/>
</dbReference>
<keyword evidence="1" id="KW-0812">Transmembrane</keyword>
<keyword evidence="1" id="KW-1133">Transmembrane helix</keyword>
<name>A0A1M6QPG1_9FIRM</name>
<proteinExistence type="predicted"/>
<keyword evidence="3" id="KW-1185">Reference proteome</keyword>
<dbReference type="RefSeq" id="WP_073275318.1">
    <property type="nucleotide sequence ID" value="NZ_FRAC01000010.1"/>
</dbReference>
<gene>
    <name evidence="2" type="ORF">SAMN02745136_01964</name>
</gene>
<dbReference type="OrthoDB" id="9857669at2"/>
<keyword evidence="1" id="KW-0472">Membrane</keyword>
<reference evidence="2 3" key="1">
    <citation type="submission" date="2016-11" db="EMBL/GenBank/DDBJ databases">
        <authorList>
            <person name="Jaros S."/>
            <person name="Januszkiewicz K."/>
            <person name="Wedrychowicz H."/>
        </authorList>
    </citation>
    <scope>NUCLEOTIDE SEQUENCE [LARGE SCALE GENOMIC DNA]</scope>
    <source>
        <strain evidence="2 3">DSM 15929</strain>
    </source>
</reference>
<accession>A0A1M6QPG1</accession>
<dbReference type="Proteomes" id="UP000184386">
    <property type="component" value="Unassembled WGS sequence"/>
</dbReference>
<dbReference type="STRING" id="1121322.SAMN02745136_01964"/>
<sequence length="147" mass="17098">MNEQTLINMLSELDAGSLKENFTEKDLRSREGNIFKRAYFYIKSQSWKEEADNSILMNHLEEYREEAEEAPFSEASKLKAAENIEEEEESTSQRGFSIHVFKRSIKNIVRMITAIVAALFVILGLIIVIFKRKQGIKFRAKKIQISY</sequence>
<evidence type="ECO:0000256" key="1">
    <source>
        <dbReference type="SAM" id="Phobius"/>
    </source>
</evidence>
<protein>
    <submittedName>
        <fullName evidence="2">Uncharacterized protein</fullName>
    </submittedName>
</protein>
<evidence type="ECO:0000313" key="2">
    <source>
        <dbReference type="EMBL" id="SHK21973.1"/>
    </source>
</evidence>